<dbReference type="PROSITE" id="PS51892">
    <property type="entry name" value="SUBTILASE"/>
    <property type="match status" value="1"/>
</dbReference>
<evidence type="ECO:0000256" key="1">
    <source>
        <dbReference type="ARBA" id="ARBA00022670"/>
    </source>
</evidence>
<dbReference type="RefSeq" id="WP_265265638.1">
    <property type="nucleotide sequence ID" value="NZ_JAIHOM010000088.1"/>
</dbReference>
<gene>
    <name evidence="6" type="ORF">K4A83_16035</name>
</gene>
<dbReference type="Gene3D" id="3.40.50.200">
    <property type="entry name" value="Peptidase S8/S53 domain"/>
    <property type="match status" value="1"/>
</dbReference>
<dbReference type="InterPro" id="IPR000209">
    <property type="entry name" value="Peptidase_S8/S53_dom"/>
</dbReference>
<evidence type="ECO:0000259" key="5">
    <source>
        <dbReference type="Pfam" id="PF00082"/>
    </source>
</evidence>
<comment type="caution">
    <text evidence="6">The sequence shown here is derived from an EMBL/GenBank/DDBJ whole genome shotgun (WGS) entry which is preliminary data.</text>
</comment>
<name>A0ABT3L8C3_9CYAN</name>
<organism evidence="6 7">
    <name type="scientific">Spirulina subsalsa FACHB-351</name>
    <dbReference type="NCBI Taxonomy" id="234711"/>
    <lineage>
        <taxon>Bacteria</taxon>
        <taxon>Bacillati</taxon>
        <taxon>Cyanobacteriota</taxon>
        <taxon>Cyanophyceae</taxon>
        <taxon>Spirulinales</taxon>
        <taxon>Spirulinaceae</taxon>
        <taxon>Spirulina</taxon>
    </lineage>
</organism>
<dbReference type="Pfam" id="PF00082">
    <property type="entry name" value="Peptidase_S8"/>
    <property type="match status" value="1"/>
</dbReference>
<evidence type="ECO:0000313" key="6">
    <source>
        <dbReference type="EMBL" id="MCW6037768.1"/>
    </source>
</evidence>
<dbReference type="PROSITE" id="PS00138">
    <property type="entry name" value="SUBTILASE_SER"/>
    <property type="match status" value="1"/>
</dbReference>
<dbReference type="InterPro" id="IPR008979">
    <property type="entry name" value="Galactose-bd-like_sf"/>
</dbReference>
<keyword evidence="3" id="KW-0720">Serine protease</keyword>
<keyword evidence="7" id="KW-1185">Reference proteome</keyword>
<evidence type="ECO:0000256" key="2">
    <source>
        <dbReference type="ARBA" id="ARBA00022801"/>
    </source>
</evidence>
<dbReference type="SUPFAM" id="SSF52743">
    <property type="entry name" value="Subtilisin-like"/>
    <property type="match status" value="1"/>
</dbReference>
<evidence type="ECO:0000256" key="4">
    <source>
        <dbReference type="PROSITE-ProRule" id="PRU01240"/>
    </source>
</evidence>
<comment type="similarity">
    <text evidence="4">Belongs to the peptidase S8 family.</text>
</comment>
<dbReference type="InterPro" id="IPR036852">
    <property type="entry name" value="Peptidase_S8/S53_dom_sf"/>
</dbReference>
<evidence type="ECO:0000256" key="3">
    <source>
        <dbReference type="ARBA" id="ARBA00022825"/>
    </source>
</evidence>
<proteinExistence type="inferred from homology"/>
<evidence type="ECO:0000313" key="7">
    <source>
        <dbReference type="Proteomes" id="UP001526426"/>
    </source>
</evidence>
<keyword evidence="2" id="KW-0378">Hydrolase</keyword>
<keyword evidence="1" id="KW-0645">Protease</keyword>
<accession>A0ABT3L8C3</accession>
<dbReference type="SUPFAM" id="SSF49785">
    <property type="entry name" value="Galactose-binding domain-like"/>
    <property type="match status" value="1"/>
</dbReference>
<reference evidence="6 7" key="1">
    <citation type="submission" date="2021-08" db="EMBL/GenBank/DDBJ databases">
        <title>Draft genome sequence of Spirulina subsalsa with high tolerance to salinity and hype-accumulation of phycocyanin.</title>
        <authorList>
            <person name="Pei H."/>
            <person name="Jiang L."/>
        </authorList>
    </citation>
    <scope>NUCLEOTIDE SEQUENCE [LARGE SCALE GENOMIC DNA]</scope>
    <source>
        <strain evidence="6 7">FACHB-351</strain>
    </source>
</reference>
<dbReference type="InterPro" id="IPR023828">
    <property type="entry name" value="Peptidase_S8_Ser-AS"/>
</dbReference>
<dbReference type="Proteomes" id="UP001526426">
    <property type="component" value="Unassembled WGS sequence"/>
</dbReference>
<sequence length="529" mass="57372">MSKRLVWLLGSFASVGLIVPVQALQESTGDRGIAAQRLHQAPYNLIGRKIGLGQVEVGRPGKFGLDKTPSAALRSVVVTGVFLQDSPAKANSNLDSHASMVAMVMVSQDKALTGVAPGARLYSSAIGSLRHGGQPEECLSAQHIALQNGGDVRAINFSFGEPLRRDPRPDPILDGNALLTRCVDWSSRVHNTLYVVAGNQGSGGIPIPTDNFNGINVASSTPREDGFTKLDFSNLSDVPEGIGRSLILREINVGPRRSIGLVAPGSQITVYNLQGQAVPVMGTSFAAPHVVGTVALLQEFGDRQLASNAPQWTTDARRSEVMKAILLNSADKLKDPGDGRYLGMSRTLHTKENDTWLEGDAAQDPKIPLHMQIGTGHLNAYRAYQQFSPGQWSASAPVPPIGWDYGTVVVNRVQDYVLEKPLKEGTYAALTLAWHRLVELNDESNTGLFTVGDSFHDRGLNDLNLYLLPLDAQTTEESICSSVSEVDSVEHIFCPIPQTGRYKIRVEYRTQMNEPTQAYALAWWTATQK</sequence>
<dbReference type="EMBL" id="JAIHOM010000088">
    <property type="protein sequence ID" value="MCW6037768.1"/>
    <property type="molecule type" value="Genomic_DNA"/>
</dbReference>
<comment type="caution">
    <text evidence="4">Lacks conserved residue(s) required for the propagation of feature annotation.</text>
</comment>
<feature type="domain" description="Peptidase S8/S53" evidence="5">
    <location>
        <begin position="86"/>
        <end position="343"/>
    </location>
</feature>
<protein>
    <submittedName>
        <fullName evidence="6">S8 family serine peptidase</fullName>
    </submittedName>
</protein>